<comment type="caution">
    <text evidence="2">The sequence shown here is derived from an EMBL/GenBank/DDBJ whole genome shotgun (WGS) entry which is preliminary data.</text>
</comment>
<dbReference type="GO" id="GO:0005737">
    <property type="term" value="C:cytoplasm"/>
    <property type="evidence" value="ECO:0007669"/>
    <property type="project" value="TreeGrafter"/>
</dbReference>
<dbReference type="Gene3D" id="3.40.630.30">
    <property type="match status" value="1"/>
</dbReference>
<evidence type="ECO:0000313" key="2">
    <source>
        <dbReference type="EMBL" id="TDM03022.1"/>
    </source>
</evidence>
<feature type="domain" description="N-acetyltransferase" evidence="1">
    <location>
        <begin position="21"/>
        <end position="179"/>
    </location>
</feature>
<dbReference type="GO" id="GO:1990189">
    <property type="term" value="F:protein N-terminal-serine acetyltransferase activity"/>
    <property type="evidence" value="ECO:0007669"/>
    <property type="project" value="TreeGrafter"/>
</dbReference>
<protein>
    <submittedName>
        <fullName evidence="2">N-acetyltransferase</fullName>
    </submittedName>
</protein>
<evidence type="ECO:0000259" key="1">
    <source>
        <dbReference type="PROSITE" id="PS51186"/>
    </source>
</evidence>
<keyword evidence="2" id="KW-0808">Transferase</keyword>
<dbReference type="AlphaFoldDB" id="A0A4R6BMV6"/>
<dbReference type="PANTHER" id="PTHR43441:SF12">
    <property type="entry name" value="RIBOSOMAL N-ACETYLTRANSFERASE YDAF-RELATED"/>
    <property type="match status" value="1"/>
</dbReference>
<reference evidence="2 3" key="1">
    <citation type="submission" date="2019-01" db="EMBL/GenBank/DDBJ databases">
        <title>Draft genome sequences of the type strains of six Macrococcus species.</title>
        <authorList>
            <person name="Mazhar S."/>
            <person name="Altermann E."/>
            <person name="Hill C."/>
            <person name="Mcauliffe O."/>
        </authorList>
    </citation>
    <scope>NUCLEOTIDE SEQUENCE [LARGE SCALE GENOMIC DNA]</scope>
    <source>
        <strain evidence="2 3">CCM4809</strain>
    </source>
</reference>
<sequence length="181" mass="21158">MIMLSYKVDEEIELVLPRPEIDGRTVYQLIDRQRDYLKEFLPWSDLLQNEEQEIAAFKDLMKEFGSGQSMTFVVHYNGETVGMIDFHNINCHNHSAEIGYWLSQDMQGKGIITRAVKSICRLGFDSYQLNRIVIIMDCDNTASKKVAERSGFHYEGKLRSYLKNGEYYKDAYIYSLLKKEN</sequence>
<proteinExistence type="predicted"/>
<name>A0A4R6BMV6_9STAP</name>
<dbReference type="InterPro" id="IPR000182">
    <property type="entry name" value="GNAT_dom"/>
</dbReference>
<dbReference type="Proteomes" id="UP000295328">
    <property type="component" value="Unassembled WGS sequence"/>
</dbReference>
<dbReference type="InterPro" id="IPR051908">
    <property type="entry name" value="Ribosomal_N-acetyltransferase"/>
</dbReference>
<dbReference type="PROSITE" id="PS51186">
    <property type="entry name" value="GNAT"/>
    <property type="match status" value="1"/>
</dbReference>
<gene>
    <name evidence="2" type="ORF">ERX37_02755</name>
</gene>
<evidence type="ECO:0000313" key="3">
    <source>
        <dbReference type="Proteomes" id="UP000295328"/>
    </source>
</evidence>
<dbReference type="SUPFAM" id="SSF55729">
    <property type="entry name" value="Acyl-CoA N-acyltransferases (Nat)"/>
    <property type="match status" value="1"/>
</dbReference>
<accession>A0A4R6BMV6</accession>
<keyword evidence="3" id="KW-1185">Reference proteome</keyword>
<organism evidence="2 3">
    <name type="scientific">Macrococcus hajekii</name>
    <dbReference type="NCBI Taxonomy" id="198482"/>
    <lineage>
        <taxon>Bacteria</taxon>
        <taxon>Bacillati</taxon>
        <taxon>Bacillota</taxon>
        <taxon>Bacilli</taxon>
        <taxon>Bacillales</taxon>
        <taxon>Staphylococcaceae</taxon>
        <taxon>Macrococcus</taxon>
    </lineage>
</organism>
<dbReference type="OrthoDB" id="9784707at2"/>
<dbReference type="PANTHER" id="PTHR43441">
    <property type="entry name" value="RIBOSOMAL-PROTEIN-SERINE ACETYLTRANSFERASE"/>
    <property type="match status" value="1"/>
</dbReference>
<dbReference type="CDD" id="cd04301">
    <property type="entry name" value="NAT_SF"/>
    <property type="match status" value="1"/>
</dbReference>
<dbReference type="Pfam" id="PF13302">
    <property type="entry name" value="Acetyltransf_3"/>
    <property type="match status" value="1"/>
</dbReference>
<dbReference type="EMBL" id="SCWE01000001">
    <property type="protein sequence ID" value="TDM03022.1"/>
    <property type="molecule type" value="Genomic_DNA"/>
</dbReference>
<dbReference type="GO" id="GO:0008999">
    <property type="term" value="F:protein-N-terminal-alanine acetyltransferase activity"/>
    <property type="evidence" value="ECO:0007669"/>
    <property type="project" value="TreeGrafter"/>
</dbReference>
<dbReference type="InterPro" id="IPR016181">
    <property type="entry name" value="Acyl_CoA_acyltransferase"/>
</dbReference>